<protein>
    <submittedName>
        <fullName evidence="2">Zinc ribbon domain-containing protein</fullName>
    </submittedName>
</protein>
<evidence type="ECO:0000313" key="3">
    <source>
        <dbReference type="Proteomes" id="UP000623681"/>
    </source>
</evidence>
<comment type="caution">
    <text evidence="2">The sequence shown here is derived from an EMBL/GenBank/DDBJ whole genome shotgun (WGS) entry which is preliminary data.</text>
</comment>
<keyword evidence="3" id="KW-1185">Reference proteome</keyword>
<reference evidence="2" key="1">
    <citation type="submission" date="2021-01" db="EMBL/GenBank/DDBJ databases">
        <title>Genome public.</title>
        <authorList>
            <person name="Liu C."/>
            <person name="Sun Q."/>
        </authorList>
    </citation>
    <scope>NUCLEOTIDE SEQUENCE</scope>
    <source>
        <strain evidence="2">YIM B02565</strain>
    </source>
</reference>
<dbReference type="InterPro" id="IPR031493">
    <property type="entry name" value="Zinc_ribbon_15"/>
</dbReference>
<feature type="domain" description="Zinc-ribbon 15" evidence="1">
    <location>
        <begin position="23"/>
        <end position="118"/>
    </location>
</feature>
<name>A0A937FCB1_9CLOT</name>
<dbReference type="PANTHER" id="PTHR36718">
    <property type="entry name" value="OS05G0435400 PROTEIN"/>
    <property type="match status" value="1"/>
</dbReference>
<dbReference type="Pfam" id="PF17032">
    <property type="entry name" value="Zn_ribbon_15"/>
    <property type="match status" value="1"/>
</dbReference>
<sequence>MFFIGIFGIETKQKEIKRIASALCKECRTGELILYKQFNMFHFFFIPLFKWGVKYYLVCKDCNTIYEISIEKGKAVEENREDITYWDLKVLHRGDVKVYCSHCNREVNEEFEYCPHCGSKI</sequence>
<dbReference type="Proteomes" id="UP000623681">
    <property type="component" value="Unassembled WGS sequence"/>
</dbReference>
<gene>
    <name evidence="2" type="ORF">JK634_02450</name>
</gene>
<proteinExistence type="predicted"/>
<dbReference type="PANTHER" id="PTHR36718:SF1">
    <property type="entry name" value="DOUBLE ZINC RIBBON PROTEIN MJ0416"/>
    <property type="match status" value="1"/>
</dbReference>
<evidence type="ECO:0000313" key="2">
    <source>
        <dbReference type="EMBL" id="MBL4930653.1"/>
    </source>
</evidence>
<accession>A0A937FCB1</accession>
<dbReference type="EMBL" id="JAESWA010000012">
    <property type="protein sequence ID" value="MBL4930653.1"/>
    <property type="molecule type" value="Genomic_DNA"/>
</dbReference>
<dbReference type="AlphaFoldDB" id="A0A937FCB1"/>
<dbReference type="RefSeq" id="WP_202766037.1">
    <property type="nucleotide sequence ID" value="NZ_JAESWA010000012.1"/>
</dbReference>
<dbReference type="InterPro" id="IPR053281">
    <property type="entry name" value="Double_zinc_ribbon"/>
</dbReference>
<evidence type="ECO:0000259" key="1">
    <source>
        <dbReference type="Pfam" id="PF17032"/>
    </source>
</evidence>
<organism evidence="2 3">
    <name type="scientific">Clostridium paridis</name>
    <dbReference type="NCBI Taxonomy" id="2803863"/>
    <lineage>
        <taxon>Bacteria</taxon>
        <taxon>Bacillati</taxon>
        <taxon>Bacillota</taxon>
        <taxon>Clostridia</taxon>
        <taxon>Eubacteriales</taxon>
        <taxon>Clostridiaceae</taxon>
        <taxon>Clostridium</taxon>
    </lineage>
</organism>